<dbReference type="InterPro" id="IPR027396">
    <property type="entry name" value="DsrEFH-like"/>
</dbReference>
<accession>I2F322</accession>
<dbReference type="SUPFAM" id="SSF75169">
    <property type="entry name" value="DsrEFH-like"/>
    <property type="match status" value="1"/>
</dbReference>
<dbReference type="HOGENOM" id="CLU_166087_1_0_0"/>
<dbReference type="PANTHER" id="PTHR37526">
    <property type="entry name" value="PROTEIN TUSB"/>
    <property type="match status" value="1"/>
</dbReference>
<evidence type="ECO:0000313" key="1">
    <source>
        <dbReference type="EMBL" id="AFK06325.1"/>
    </source>
</evidence>
<dbReference type="Proteomes" id="UP000002881">
    <property type="component" value="Chromosome"/>
</dbReference>
<gene>
    <name evidence="1" type="ORF">Theba_0606</name>
</gene>
<dbReference type="KEGG" id="mpg:Theba_0606"/>
<protein>
    <submittedName>
        <fullName evidence="1">Sulfur relay protein TusB/DsrH</fullName>
    </submittedName>
</protein>
<dbReference type="STRING" id="660470.Theba_0606"/>
<keyword evidence="2" id="KW-1185">Reference proteome</keyword>
<proteinExistence type="predicted"/>
<dbReference type="EMBL" id="CP003532">
    <property type="protein sequence ID" value="AFK06325.1"/>
    <property type="molecule type" value="Genomic_DNA"/>
</dbReference>
<dbReference type="InterPro" id="IPR007215">
    <property type="entry name" value="Sulphur_relay_TusB/DsrH"/>
</dbReference>
<dbReference type="GeneID" id="87106454"/>
<dbReference type="NCBIfam" id="TIGR03011">
    <property type="entry name" value="sulf_tusB_dsrH"/>
    <property type="match status" value="1"/>
</dbReference>
<dbReference type="AlphaFoldDB" id="I2F322"/>
<dbReference type="Gene3D" id="3.40.1260.10">
    <property type="entry name" value="DsrEFH-like"/>
    <property type="match status" value="1"/>
</dbReference>
<dbReference type="GO" id="GO:0002143">
    <property type="term" value="P:tRNA wobble position uridine thiolation"/>
    <property type="evidence" value="ECO:0007669"/>
    <property type="project" value="InterPro"/>
</dbReference>
<dbReference type="eggNOG" id="COG2168">
    <property type="taxonomic scope" value="Bacteria"/>
</dbReference>
<reference evidence="1 2" key="1">
    <citation type="journal article" date="2012" name="Genome Biol. Evol.">
        <title>Genome Sequence of the Mesophilic Thermotogales Bacterium Mesotoga prima MesG1.Ag.4.2 Reveals the Largest Thermotogales Genome To Date.</title>
        <authorList>
            <person name="Zhaxybayeva O."/>
            <person name="Swithers K.S."/>
            <person name="Foght J."/>
            <person name="Green A.G."/>
            <person name="Bruce D."/>
            <person name="Detter C."/>
            <person name="Han S."/>
            <person name="Teshima H."/>
            <person name="Han J."/>
            <person name="Woyke T."/>
            <person name="Pitluck S."/>
            <person name="Nolan M."/>
            <person name="Ivanova N."/>
            <person name="Pati A."/>
            <person name="Land M.L."/>
            <person name="Dlutek M."/>
            <person name="Doolittle W.F."/>
            <person name="Noll K.M."/>
            <person name="Nesbo C.L."/>
        </authorList>
    </citation>
    <scope>NUCLEOTIDE SEQUENCE [LARGE SCALE GENOMIC DNA]</scope>
    <source>
        <strain evidence="2">mesG1.Ag.4.2</strain>
    </source>
</reference>
<dbReference type="GO" id="GO:1990228">
    <property type="term" value="C:sulfurtransferase complex"/>
    <property type="evidence" value="ECO:0007669"/>
    <property type="project" value="TreeGrafter"/>
</dbReference>
<sequence>MYLIVVKNGPNNSAERVKISASKEGDSVVLIQDGIFWALNDIETEAKCFAIKDDVEARGYTADDVTVPLISYDGFIDIIEKCDKSIG</sequence>
<dbReference type="RefSeq" id="WP_014730403.1">
    <property type="nucleotide sequence ID" value="NC_017934.1"/>
</dbReference>
<organism evidence="1 2">
    <name type="scientific">Mesotoga prima MesG1.Ag.4.2</name>
    <dbReference type="NCBI Taxonomy" id="660470"/>
    <lineage>
        <taxon>Bacteria</taxon>
        <taxon>Thermotogati</taxon>
        <taxon>Thermotogota</taxon>
        <taxon>Thermotogae</taxon>
        <taxon>Kosmotogales</taxon>
        <taxon>Kosmotogaceae</taxon>
        <taxon>Mesotoga</taxon>
    </lineage>
</organism>
<dbReference type="Pfam" id="PF04077">
    <property type="entry name" value="DsrH"/>
    <property type="match status" value="1"/>
</dbReference>
<evidence type="ECO:0000313" key="2">
    <source>
        <dbReference type="Proteomes" id="UP000002881"/>
    </source>
</evidence>
<name>I2F322_9BACT</name>
<dbReference type="PANTHER" id="PTHR37526:SF1">
    <property type="entry name" value="PROTEIN TUSB"/>
    <property type="match status" value="1"/>
</dbReference>